<dbReference type="Proteomes" id="UP000195437">
    <property type="component" value="Chromosome"/>
</dbReference>
<dbReference type="RefSeq" id="WP_087455430.1">
    <property type="nucleotide sequence ID" value="NZ_CP021434.1"/>
</dbReference>
<evidence type="ECO:0008006" key="4">
    <source>
        <dbReference type="Google" id="ProtNLM"/>
    </source>
</evidence>
<keyword evidence="1" id="KW-1133">Transmembrane helix</keyword>
<evidence type="ECO:0000313" key="2">
    <source>
        <dbReference type="EMBL" id="ARU60042.1"/>
    </source>
</evidence>
<reference evidence="3" key="1">
    <citation type="submission" date="2017-05" db="EMBL/GenBank/DDBJ databases">
        <authorList>
            <person name="Sung H."/>
        </authorList>
    </citation>
    <scope>NUCLEOTIDE SEQUENCE [LARGE SCALE GENOMIC DNA]</scope>
    <source>
        <strain evidence="3">AR23208</strain>
    </source>
</reference>
<keyword evidence="3" id="KW-1185">Reference proteome</keyword>
<dbReference type="EMBL" id="CP021434">
    <property type="protein sequence ID" value="ARU60042.1"/>
    <property type="molecule type" value="Genomic_DNA"/>
</dbReference>
<feature type="transmembrane region" description="Helical" evidence="1">
    <location>
        <begin position="40"/>
        <end position="59"/>
    </location>
</feature>
<dbReference type="KEGG" id="tum:CBW65_02400"/>
<organism evidence="2 3">
    <name type="scientific">Tumebacillus avium</name>
    <dbReference type="NCBI Taxonomy" id="1903704"/>
    <lineage>
        <taxon>Bacteria</taxon>
        <taxon>Bacillati</taxon>
        <taxon>Bacillota</taxon>
        <taxon>Bacilli</taxon>
        <taxon>Bacillales</taxon>
        <taxon>Alicyclobacillaceae</taxon>
        <taxon>Tumebacillus</taxon>
    </lineage>
</organism>
<proteinExistence type="predicted"/>
<keyword evidence="1" id="KW-0472">Membrane</keyword>
<protein>
    <recommendedName>
        <fullName evidence="4">DUF3955 domain-containing protein</fullName>
    </recommendedName>
</protein>
<name>A0A1Y0IHR5_9BACL</name>
<accession>A0A1Y0IHR5</accession>
<dbReference type="AlphaFoldDB" id="A0A1Y0IHR5"/>
<evidence type="ECO:0000256" key="1">
    <source>
        <dbReference type="SAM" id="Phobius"/>
    </source>
</evidence>
<gene>
    <name evidence="2" type="ORF">CBW65_02400</name>
</gene>
<keyword evidence="1" id="KW-0812">Transmembrane</keyword>
<sequence>MVKRFIAIWLGLSFVLFLISYLGAAEKPDTFGENYGILYIWLLWMFPVTCLIELGINLVKKRKNK</sequence>
<dbReference type="OrthoDB" id="2382212at2"/>
<evidence type="ECO:0000313" key="3">
    <source>
        <dbReference type="Proteomes" id="UP000195437"/>
    </source>
</evidence>